<dbReference type="Proteomes" id="UP000604661">
    <property type="component" value="Unassembled WGS sequence"/>
</dbReference>
<protein>
    <submittedName>
        <fullName evidence="1">Uncharacterized protein</fullName>
    </submittedName>
</protein>
<reference evidence="1 2" key="1">
    <citation type="journal article" date="2020" name="ISME J.">
        <title>Comparative genomics reveals insights into cyanobacterial evolution and habitat adaptation.</title>
        <authorList>
            <person name="Chen M.Y."/>
            <person name="Teng W.K."/>
            <person name="Zhao L."/>
            <person name="Hu C.X."/>
            <person name="Zhou Y.K."/>
            <person name="Han B.P."/>
            <person name="Song L.R."/>
            <person name="Shu W.S."/>
        </authorList>
    </citation>
    <scope>NUCLEOTIDE SEQUENCE [LARGE SCALE GENOMIC DNA]</scope>
    <source>
        <strain evidence="1 2">FACHB-391</strain>
    </source>
</reference>
<comment type="caution">
    <text evidence="1">The sequence shown here is derived from an EMBL/GenBank/DDBJ whole genome shotgun (WGS) entry which is preliminary data.</text>
</comment>
<dbReference type="EMBL" id="JACJTE010000014">
    <property type="protein sequence ID" value="MBD2561896.1"/>
    <property type="molecule type" value="Genomic_DNA"/>
</dbReference>
<organism evidence="1 2">
    <name type="scientific">Nostoc linckia FACHB-391</name>
    <dbReference type="NCBI Taxonomy" id="2692906"/>
    <lineage>
        <taxon>Bacteria</taxon>
        <taxon>Bacillati</taxon>
        <taxon>Cyanobacteriota</taxon>
        <taxon>Cyanophyceae</taxon>
        <taxon>Nostocales</taxon>
        <taxon>Nostocaceae</taxon>
        <taxon>Nostoc</taxon>
    </lineage>
</organism>
<accession>A0ABR8EZ13</accession>
<name>A0ABR8EZ13_NOSLI</name>
<gene>
    <name evidence="1" type="ORF">H6G95_14980</name>
</gene>
<keyword evidence="2" id="KW-1185">Reference proteome</keyword>
<evidence type="ECO:0000313" key="1">
    <source>
        <dbReference type="EMBL" id="MBD2561896.1"/>
    </source>
</evidence>
<sequence>MKLKLSNVWVVEDFPVRLLCDRQLTFQSALVLDFRLQEGTIYFFI</sequence>
<evidence type="ECO:0000313" key="2">
    <source>
        <dbReference type="Proteomes" id="UP000604661"/>
    </source>
</evidence>
<proteinExistence type="predicted"/>